<dbReference type="PRINTS" id="PR00701">
    <property type="entry name" value="60KDINNERMP"/>
</dbReference>
<dbReference type="Gene3D" id="2.70.98.90">
    <property type="match status" value="1"/>
</dbReference>
<protein>
    <recommendedName>
        <fullName evidence="3 13">Membrane protein insertase YidC</fullName>
    </recommendedName>
    <alternativeName>
        <fullName evidence="12 13">Foldase YidC</fullName>
    </alternativeName>
    <alternativeName>
        <fullName evidence="11 13">Membrane integrase YidC</fullName>
    </alternativeName>
    <alternativeName>
        <fullName evidence="13">Membrane protein YidC</fullName>
    </alternativeName>
</protein>
<feature type="domain" description="Membrane insertase YidC/Oxa/ALB C-terminal" evidence="15">
    <location>
        <begin position="371"/>
        <end position="564"/>
    </location>
</feature>
<feature type="transmembrane region" description="Helical" evidence="13">
    <location>
        <begin position="369"/>
        <end position="391"/>
    </location>
</feature>
<dbReference type="InterPro" id="IPR028055">
    <property type="entry name" value="YidC/Oxa/ALB_C"/>
</dbReference>
<evidence type="ECO:0000256" key="6">
    <source>
        <dbReference type="ARBA" id="ARBA00022692"/>
    </source>
</evidence>
<evidence type="ECO:0000256" key="3">
    <source>
        <dbReference type="ARBA" id="ARBA00015325"/>
    </source>
</evidence>
<dbReference type="HAMAP" id="MF_01810">
    <property type="entry name" value="YidC_type1"/>
    <property type="match status" value="1"/>
</dbReference>
<dbReference type="InterPro" id="IPR047196">
    <property type="entry name" value="YidC_ALB_C"/>
</dbReference>
<reference evidence="17 18" key="1">
    <citation type="submission" date="2019-12" db="EMBL/GenBank/DDBJ databases">
        <title>Mucilaginibacter sp. HMF7410 genome sequencing and assembly.</title>
        <authorList>
            <person name="Kang H."/>
            <person name="Cha I."/>
            <person name="Kim H."/>
            <person name="Joh K."/>
        </authorList>
    </citation>
    <scope>NUCLEOTIDE SEQUENCE [LARGE SCALE GENOMIC DNA]</scope>
    <source>
        <strain evidence="17 18">HMF7410</strain>
    </source>
</reference>
<evidence type="ECO:0000256" key="1">
    <source>
        <dbReference type="ARBA" id="ARBA00004429"/>
    </source>
</evidence>
<keyword evidence="6 13" id="KW-0812">Transmembrane</keyword>
<keyword evidence="5 13" id="KW-1003">Cell membrane</keyword>
<dbReference type="PANTHER" id="PTHR12428">
    <property type="entry name" value="OXA1"/>
    <property type="match status" value="1"/>
</dbReference>
<dbReference type="CDD" id="cd19961">
    <property type="entry name" value="EcYidC-like_peri"/>
    <property type="match status" value="1"/>
</dbReference>
<feature type="transmembrane region" description="Helical" evidence="13">
    <location>
        <begin position="525"/>
        <end position="541"/>
    </location>
</feature>
<accession>A0A7K1SZ75</accession>
<dbReference type="GO" id="GO:0032977">
    <property type="term" value="F:membrane insertase activity"/>
    <property type="evidence" value="ECO:0007669"/>
    <property type="project" value="InterPro"/>
</dbReference>
<dbReference type="PANTHER" id="PTHR12428:SF65">
    <property type="entry name" value="CYTOCHROME C OXIDASE ASSEMBLY PROTEIN COX18, MITOCHONDRIAL"/>
    <property type="match status" value="1"/>
</dbReference>
<evidence type="ECO:0000259" key="16">
    <source>
        <dbReference type="Pfam" id="PF14849"/>
    </source>
</evidence>
<organism evidence="17 18">
    <name type="scientific">Mucilaginibacter arboris</name>
    <dbReference type="NCBI Taxonomy" id="2682090"/>
    <lineage>
        <taxon>Bacteria</taxon>
        <taxon>Pseudomonadati</taxon>
        <taxon>Bacteroidota</taxon>
        <taxon>Sphingobacteriia</taxon>
        <taxon>Sphingobacteriales</taxon>
        <taxon>Sphingobacteriaceae</taxon>
        <taxon>Mucilaginibacter</taxon>
    </lineage>
</organism>
<dbReference type="NCBIfam" id="TIGR03593">
    <property type="entry name" value="yidC_nterm"/>
    <property type="match status" value="1"/>
</dbReference>
<dbReference type="Pfam" id="PF02096">
    <property type="entry name" value="60KD_IMP"/>
    <property type="match status" value="1"/>
</dbReference>
<dbReference type="InterPro" id="IPR038221">
    <property type="entry name" value="YidC_periplasmic_sf"/>
</dbReference>
<comment type="subunit">
    <text evidence="13">Interacts with the Sec translocase complex via SecD. Specifically interacts with transmembrane segments of nascent integral membrane proteins during membrane integration.</text>
</comment>
<comment type="function">
    <text evidence="13">Required for the insertion and/or proper folding and/or complex formation of integral membrane proteins into the membrane. Involved in integration of membrane proteins that insert both dependently and independently of the Sec translocase complex, as well as at least some lipoproteins. Aids folding of multispanning membrane proteins.</text>
</comment>
<comment type="caution">
    <text evidence="17">The sequence shown here is derived from an EMBL/GenBank/DDBJ whole genome shotgun (WGS) entry which is preliminary data.</text>
</comment>
<gene>
    <name evidence="13 17" type="primary">yidC</name>
    <name evidence="17" type="ORF">GO621_13795</name>
</gene>
<evidence type="ECO:0000259" key="15">
    <source>
        <dbReference type="Pfam" id="PF02096"/>
    </source>
</evidence>
<dbReference type="GO" id="GO:0005886">
    <property type="term" value="C:plasma membrane"/>
    <property type="evidence" value="ECO:0007669"/>
    <property type="project" value="UniProtKB-SubCell"/>
</dbReference>
<dbReference type="Proteomes" id="UP000462014">
    <property type="component" value="Unassembled WGS sequence"/>
</dbReference>
<evidence type="ECO:0000256" key="12">
    <source>
        <dbReference type="ARBA" id="ARBA00033342"/>
    </source>
</evidence>
<dbReference type="InterPro" id="IPR019998">
    <property type="entry name" value="Membr_insert_YidC"/>
</dbReference>
<feature type="region of interest" description="Disordered" evidence="14">
    <location>
        <begin position="576"/>
        <end position="615"/>
    </location>
</feature>
<dbReference type="InterPro" id="IPR001708">
    <property type="entry name" value="YidC/ALB3/OXA1/COX18"/>
</dbReference>
<dbReference type="NCBIfam" id="NF002356">
    <property type="entry name" value="PRK01318.2-3"/>
    <property type="match status" value="1"/>
</dbReference>
<name>A0A7K1SZ75_9SPHI</name>
<dbReference type="InterPro" id="IPR028053">
    <property type="entry name" value="Membr_insert_YidC_N"/>
</dbReference>
<dbReference type="Pfam" id="PF14849">
    <property type="entry name" value="YidC_periplas"/>
    <property type="match status" value="1"/>
</dbReference>
<evidence type="ECO:0000256" key="14">
    <source>
        <dbReference type="SAM" id="MobiDB-lite"/>
    </source>
</evidence>
<dbReference type="RefSeq" id="WP_157568020.1">
    <property type="nucleotide sequence ID" value="NZ_WPIK01000012.1"/>
</dbReference>
<dbReference type="EMBL" id="WPIK01000012">
    <property type="protein sequence ID" value="MVN22603.1"/>
    <property type="molecule type" value="Genomic_DNA"/>
</dbReference>
<dbReference type="CDD" id="cd20070">
    <property type="entry name" value="5TM_YidC_Alb3"/>
    <property type="match status" value="1"/>
</dbReference>
<dbReference type="GO" id="GO:0051205">
    <property type="term" value="P:protein insertion into membrane"/>
    <property type="evidence" value="ECO:0007669"/>
    <property type="project" value="TreeGrafter"/>
</dbReference>
<evidence type="ECO:0000256" key="8">
    <source>
        <dbReference type="ARBA" id="ARBA00022989"/>
    </source>
</evidence>
<comment type="similarity">
    <text evidence="2 13">Belongs to the OXA1/ALB3/YidC family. Type 1 subfamily.</text>
</comment>
<comment type="subcellular location">
    <subcellularLocation>
        <location evidence="1">Cell inner membrane</location>
        <topology evidence="1">Multi-pass membrane protein</topology>
    </subcellularLocation>
    <subcellularLocation>
        <location evidence="13">Cell membrane</location>
        <topology evidence="13">Multi-pass membrane protein</topology>
    </subcellularLocation>
</comment>
<feature type="transmembrane region" description="Helical" evidence="13">
    <location>
        <begin position="495"/>
        <end position="513"/>
    </location>
</feature>
<evidence type="ECO:0000256" key="5">
    <source>
        <dbReference type="ARBA" id="ARBA00022475"/>
    </source>
</evidence>
<evidence type="ECO:0000256" key="2">
    <source>
        <dbReference type="ARBA" id="ARBA00010527"/>
    </source>
</evidence>
<keyword evidence="4 13" id="KW-0813">Transport</keyword>
<feature type="compositionally biased region" description="Basic and acidic residues" evidence="14">
    <location>
        <begin position="576"/>
        <end position="588"/>
    </location>
</feature>
<evidence type="ECO:0000313" key="18">
    <source>
        <dbReference type="Proteomes" id="UP000462014"/>
    </source>
</evidence>
<sequence>MDRNTFTGLFLILVILVGSTFLLKPSQEEIKKEQQRKTLDSLRKINGGKLKAPTTNASFTPQKTVIADSAVLKGPLGNAITAAPKLVTLENKELKVTLSTQGGRILSVELKNEKTFDKKPLILLSPEQSKFGLSLNVEGKQIQTNDLNFIPSAPALNVSGKDSSTLTMHLAYGVNQSIDYVYSLKGEGYKVGYTLILNNMNNVVNARNNQVTLDWEASLRKQERDMKMERTYSTVYLEDTEGGINDLSLTKDDQKNFTDKKIQWVSFKQRFFSNVLITKDGFTSADVAVATDINSNDVKQMSAKMQLPYSGAASVSYPMEFYFGPNRFSTLKAQGYHLERQIDLGWGPLKYINRFAVLPVFNFLKAFNWNYGLIILVLTVLLKLVLFPLTYKSYLSMAKMRVLKPEMDEIKGKVGEDNPTLLQQEYLKLYKKAGVNPLGGCLPLVIQMPIILAFFRFFPNLFELRGQSFLWMHDLSTYDSVISFPLIPFLNWDHISLMCLLMTISTLIQTYFNNQTSGATGQMKYIGYITPLIFFGVLNSYPAGLNYYYFCANILTFSQQYFIRLMVDDKKIHTQIQENKKKPEDPNKKKSGFAAKMEELMRQQRQTPAIQTKKK</sequence>
<proteinExistence type="inferred from homology"/>
<dbReference type="NCBIfam" id="TIGR03592">
    <property type="entry name" value="yidC_oxa1_cterm"/>
    <property type="match status" value="1"/>
</dbReference>
<evidence type="ECO:0000256" key="10">
    <source>
        <dbReference type="ARBA" id="ARBA00023186"/>
    </source>
</evidence>
<evidence type="ECO:0000256" key="4">
    <source>
        <dbReference type="ARBA" id="ARBA00022448"/>
    </source>
</evidence>
<keyword evidence="9 13" id="KW-0472">Membrane</keyword>
<keyword evidence="7 13" id="KW-0653">Protein transport</keyword>
<evidence type="ECO:0000256" key="11">
    <source>
        <dbReference type="ARBA" id="ARBA00033245"/>
    </source>
</evidence>
<evidence type="ECO:0000256" key="13">
    <source>
        <dbReference type="HAMAP-Rule" id="MF_01810"/>
    </source>
</evidence>
<dbReference type="AlphaFoldDB" id="A0A7K1SZ75"/>
<feature type="compositionally biased region" description="Polar residues" evidence="14">
    <location>
        <begin position="603"/>
        <end position="615"/>
    </location>
</feature>
<evidence type="ECO:0000256" key="7">
    <source>
        <dbReference type="ARBA" id="ARBA00022927"/>
    </source>
</evidence>
<evidence type="ECO:0000313" key="17">
    <source>
        <dbReference type="EMBL" id="MVN22603.1"/>
    </source>
</evidence>
<feature type="transmembrane region" description="Helical" evidence="13">
    <location>
        <begin position="438"/>
        <end position="458"/>
    </location>
</feature>
<feature type="domain" description="Membrane insertase YidC N-terminal" evidence="16">
    <location>
        <begin position="87"/>
        <end position="346"/>
    </location>
</feature>
<keyword evidence="10 13" id="KW-0143">Chaperone</keyword>
<dbReference type="GO" id="GO:0015031">
    <property type="term" value="P:protein transport"/>
    <property type="evidence" value="ECO:0007669"/>
    <property type="project" value="UniProtKB-KW"/>
</dbReference>
<keyword evidence="8 13" id="KW-1133">Transmembrane helix</keyword>
<evidence type="ECO:0000256" key="9">
    <source>
        <dbReference type="ARBA" id="ARBA00023136"/>
    </source>
</evidence>
<keyword evidence="18" id="KW-1185">Reference proteome</keyword>